<dbReference type="KEGG" id="mpro:BJP34_04780"/>
<evidence type="ECO:0000313" key="2">
    <source>
        <dbReference type="EMBL" id="AOW98857.1"/>
    </source>
</evidence>
<reference evidence="3" key="1">
    <citation type="submission" date="2016-10" db="EMBL/GenBank/DDBJ databases">
        <title>Comparative genomics uncovers the prolific and rare metabolic potential of the cyanobacterial genus Moorea.</title>
        <authorList>
            <person name="Leao T."/>
            <person name="Castelao G."/>
            <person name="Korobeynikov A."/>
            <person name="Monroe E.A."/>
            <person name="Podell S."/>
            <person name="Glukhov E."/>
            <person name="Allen E."/>
            <person name="Gerwick W.H."/>
            <person name="Gerwick L."/>
        </authorList>
    </citation>
    <scope>NUCLEOTIDE SEQUENCE [LARGE SCALE GENOMIC DNA]</scope>
    <source>
        <strain evidence="3">PAL-8-15-08-1</strain>
    </source>
</reference>
<dbReference type="Proteomes" id="UP000177870">
    <property type="component" value="Chromosome"/>
</dbReference>
<feature type="coiled-coil region" evidence="1">
    <location>
        <begin position="86"/>
        <end position="253"/>
    </location>
</feature>
<gene>
    <name evidence="2" type="ORF">BJP34_04780</name>
</gene>
<feature type="coiled-coil region" evidence="1">
    <location>
        <begin position="281"/>
        <end position="329"/>
    </location>
</feature>
<evidence type="ECO:0000313" key="3">
    <source>
        <dbReference type="Proteomes" id="UP000177870"/>
    </source>
</evidence>
<dbReference type="RefSeq" id="WP_070391363.1">
    <property type="nucleotide sequence ID" value="NZ_CP017599.1"/>
</dbReference>
<evidence type="ECO:0000256" key="1">
    <source>
        <dbReference type="SAM" id="Coils"/>
    </source>
</evidence>
<dbReference type="STRING" id="1458985.BJP34_04780"/>
<sequence>MTRKPNSKNTKAEILEAYKELLAERNALEKEMKQMNNPATPQVSTVEKKQTNGSVSAKVMKDKMMYTLDSLVKLQLGFGSSVSELSEKLTSEAAKLEELRTGVTEETQQLAELHNLSEIKDETLDTLIEAYQNSSKAFDEEIYQRREELELEMNQLQQSWYKEKEEHQRAIKERNEEQRKIRDRDAKEYDYNLALQRSLDEETYKHNQEGLYKELEETRQQQEKQWAERENAIAEREKQFEEAKTKVEAFDQEKSVAIKKAQEEGKAIASHQVKIQADLQNKELEGNNRVYQLRIESLEQTIKESSARIHSLSQQLDTALKQVQDLAVKAIEGASNINSYQALKEIALEQAKNPTKGK</sequence>
<dbReference type="OrthoDB" id="479613at2"/>
<dbReference type="AlphaFoldDB" id="A0A1D8TMI4"/>
<name>A0A1D8TMI4_9CYAN</name>
<keyword evidence="1" id="KW-0175">Coiled coil</keyword>
<feature type="coiled-coil region" evidence="1">
    <location>
        <begin position="11"/>
        <end position="38"/>
    </location>
</feature>
<protein>
    <recommendedName>
        <fullName evidence="4">Myosin heavy chain</fullName>
    </recommendedName>
</protein>
<evidence type="ECO:0008006" key="4">
    <source>
        <dbReference type="Google" id="ProtNLM"/>
    </source>
</evidence>
<dbReference type="EMBL" id="CP017599">
    <property type="protein sequence ID" value="AOW98857.1"/>
    <property type="molecule type" value="Genomic_DNA"/>
</dbReference>
<organism evidence="2 3">
    <name type="scientific">Moorena producens PAL-8-15-08-1</name>
    <dbReference type="NCBI Taxonomy" id="1458985"/>
    <lineage>
        <taxon>Bacteria</taxon>
        <taxon>Bacillati</taxon>
        <taxon>Cyanobacteriota</taxon>
        <taxon>Cyanophyceae</taxon>
        <taxon>Coleofasciculales</taxon>
        <taxon>Coleofasciculaceae</taxon>
        <taxon>Moorena</taxon>
    </lineage>
</organism>
<proteinExistence type="predicted"/>
<accession>A0A1D8TMI4</accession>